<comment type="function">
    <text evidence="1">Catalyzes the epimerization of D-tagaturonate (D-TagA) to D-fructuronate (D-FruA).</text>
</comment>
<feature type="binding site" evidence="1">
    <location>
        <position position="262"/>
    </location>
    <ligand>
        <name>a divalent metal cation</name>
        <dbReference type="ChEBI" id="CHEBI:60240"/>
    </ligand>
</feature>
<feature type="active site" description="Proton acceptor" evidence="1">
    <location>
        <position position="83"/>
    </location>
</feature>
<keyword evidence="1" id="KW-0479">Metal-binding</keyword>
<dbReference type="HAMAP" id="MF_02243">
    <property type="entry name" value="UxaE"/>
    <property type="match status" value="1"/>
</dbReference>
<keyword evidence="1" id="KW-0413">Isomerase</keyword>
<dbReference type="AlphaFoldDB" id="A0A7V4XUD1"/>
<gene>
    <name evidence="1" type="primary">uxaE</name>
    <name evidence="2" type="ORF">ENW50_10285</name>
</gene>
<protein>
    <recommendedName>
        <fullName evidence="1">Tagaturonate/fructuronate epimerase</fullName>
        <shortName evidence="1">D-TagA/D-FruA epimerase</shortName>
        <ecNumber evidence="1">5.1.2.7</ecNumber>
    </recommendedName>
</protein>
<dbReference type="GO" id="GO:0016856">
    <property type="term" value="F:racemase and epimerase activity, acting on hydroxy acids and derivatives"/>
    <property type="evidence" value="ECO:0007669"/>
    <property type="project" value="UniProtKB-UniRule"/>
</dbReference>
<name>A0A7V4XUD1_9BACT</name>
<comment type="catalytic activity">
    <reaction evidence="1">
        <text>keto-D-tagaturonate = keto-D-fructuronate</text>
        <dbReference type="Rhea" id="RHEA:51656"/>
        <dbReference type="ChEBI" id="CHEBI:17886"/>
        <dbReference type="ChEBI" id="CHEBI:59881"/>
        <dbReference type="EC" id="5.1.2.7"/>
    </reaction>
</comment>
<evidence type="ECO:0000313" key="2">
    <source>
        <dbReference type="EMBL" id="HGY95050.1"/>
    </source>
</evidence>
<sequence>MAGNTLTLPKYSLGTGDRFAHQAKAQLQACILAAKQGVEIIPVWNKSNREHTIIGSEPASVRAAAEAAVKELGWNKPYFCDADHITLQTVDRFLAPCDFYTIDVADMIGQAAPIEAIESFVNKHPELLGKIELSGIDESFTITAEDLRGTASKFLAAVKQAGDVYRKIAAAKGEGQFIPEISMDETDRAQSPVELLIILVAIADEGIPIQTIAPKFSGRFNKGVDYVGDVAQFEREMQLDVAAIAYAVKHYGLPANLKLSVHSGSDKFSIYPAIHRTMKKFDCGVHLKTAGTTWLEEIIGLAEAGGEALALAKDVYADAFAHREELCGPYATVIDIDAAQLPSPEAVQGWTSEQYTSALRHVQSNPAYNASFRQLLHVGFKIAAKKGRRYLDLLEANEPVVAKNVTENLYDRHIVPVFLGRSASTK</sequence>
<dbReference type="EMBL" id="DTKL01000063">
    <property type="protein sequence ID" value="HGY95050.1"/>
    <property type="molecule type" value="Genomic_DNA"/>
</dbReference>
<organism evidence="2">
    <name type="scientific">Acidobacterium capsulatum</name>
    <dbReference type="NCBI Taxonomy" id="33075"/>
    <lineage>
        <taxon>Bacteria</taxon>
        <taxon>Pseudomonadati</taxon>
        <taxon>Acidobacteriota</taxon>
        <taxon>Terriglobia</taxon>
        <taxon>Terriglobales</taxon>
        <taxon>Acidobacteriaceae</taxon>
        <taxon>Acidobacterium</taxon>
    </lineage>
</organism>
<dbReference type="EC" id="5.1.2.7" evidence="1"/>
<evidence type="ECO:0000256" key="1">
    <source>
        <dbReference type="HAMAP-Rule" id="MF_02243"/>
    </source>
</evidence>
<feature type="active site" description="Proton donor" evidence="1">
    <location>
        <position position="180"/>
    </location>
</feature>
<dbReference type="Pfam" id="PF16257">
    <property type="entry name" value="UxaE"/>
    <property type="match status" value="1"/>
</dbReference>
<dbReference type="InterPro" id="IPR032586">
    <property type="entry name" value="UxaE"/>
</dbReference>
<dbReference type="GO" id="GO:0046872">
    <property type="term" value="F:metal ion binding"/>
    <property type="evidence" value="ECO:0007669"/>
    <property type="project" value="UniProtKB-UniRule"/>
</dbReference>
<accession>A0A7V4XUD1</accession>
<feature type="binding site" evidence="1">
    <location>
        <position position="222"/>
    </location>
    <ligand>
        <name>a divalent metal cation</name>
        <dbReference type="ChEBI" id="CHEBI:60240"/>
    </ligand>
</feature>
<feature type="binding site" evidence="1">
    <location>
        <position position="84"/>
    </location>
    <ligand>
        <name>a divalent metal cation</name>
        <dbReference type="ChEBI" id="CHEBI:60240"/>
    </ligand>
</feature>
<comment type="caution">
    <text evidence="2">The sequence shown here is derived from an EMBL/GenBank/DDBJ whole genome shotgun (WGS) entry which is preliminary data.</text>
</comment>
<comment type="similarity">
    <text evidence="1">Belongs to the UxaE family.</text>
</comment>
<proteinExistence type="inferred from homology"/>
<comment type="cofactor">
    <cofactor evidence="1">
        <name>a divalent metal cation</name>
        <dbReference type="ChEBI" id="CHEBI:60240"/>
    </cofactor>
</comment>
<reference evidence="2" key="1">
    <citation type="journal article" date="2020" name="mSystems">
        <title>Genome- and Community-Level Interaction Insights into Carbon Utilization and Element Cycling Functions of Hydrothermarchaeota in Hydrothermal Sediment.</title>
        <authorList>
            <person name="Zhou Z."/>
            <person name="Liu Y."/>
            <person name="Xu W."/>
            <person name="Pan J."/>
            <person name="Luo Z.H."/>
            <person name="Li M."/>
        </authorList>
    </citation>
    <scope>NUCLEOTIDE SEQUENCE [LARGE SCALE GENOMIC DNA]</scope>
    <source>
        <strain evidence="2">SpSt-855</strain>
    </source>
</reference>